<keyword evidence="3 7" id="KW-0378">Hydrolase</keyword>
<dbReference type="InterPro" id="IPR050738">
    <property type="entry name" value="Sulfatase"/>
</dbReference>
<name>A0A953HZM6_9BACT</name>
<dbReference type="Gene3D" id="3.40.720.10">
    <property type="entry name" value="Alkaline Phosphatase, subunit A"/>
    <property type="match status" value="1"/>
</dbReference>
<dbReference type="RefSeq" id="WP_222580155.1">
    <property type="nucleotide sequence ID" value="NZ_JAHVHU010000009.1"/>
</dbReference>
<dbReference type="PANTHER" id="PTHR42693:SF53">
    <property type="entry name" value="ENDO-4-O-SULFATASE"/>
    <property type="match status" value="1"/>
</dbReference>
<keyword evidence="4" id="KW-0106">Calcium</keyword>
<dbReference type="SUPFAM" id="SSF53649">
    <property type="entry name" value="Alkaline phosphatase-like"/>
    <property type="match status" value="1"/>
</dbReference>
<dbReference type="PROSITE" id="PS00523">
    <property type="entry name" value="SULFATASE_1"/>
    <property type="match status" value="1"/>
</dbReference>
<evidence type="ECO:0000259" key="6">
    <source>
        <dbReference type="Pfam" id="PF00884"/>
    </source>
</evidence>
<gene>
    <name evidence="7" type="ORF">KUV50_10790</name>
</gene>
<dbReference type="AlphaFoldDB" id="A0A953HZM6"/>
<evidence type="ECO:0000256" key="3">
    <source>
        <dbReference type="ARBA" id="ARBA00022801"/>
    </source>
</evidence>
<dbReference type="EMBL" id="JAHVHU010000009">
    <property type="protein sequence ID" value="MBY5958622.1"/>
    <property type="molecule type" value="Genomic_DNA"/>
</dbReference>
<dbReference type="Proteomes" id="UP000753961">
    <property type="component" value="Unassembled WGS sequence"/>
</dbReference>
<dbReference type="PANTHER" id="PTHR42693">
    <property type="entry name" value="ARYLSULFATASE FAMILY MEMBER"/>
    <property type="match status" value="1"/>
</dbReference>
<dbReference type="InterPro" id="IPR017850">
    <property type="entry name" value="Alkaline_phosphatase_core_sf"/>
</dbReference>
<organism evidence="7 8">
    <name type="scientific">Membranihabitans marinus</name>
    <dbReference type="NCBI Taxonomy" id="1227546"/>
    <lineage>
        <taxon>Bacteria</taxon>
        <taxon>Pseudomonadati</taxon>
        <taxon>Bacteroidota</taxon>
        <taxon>Saprospiria</taxon>
        <taxon>Saprospirales</taxon>
        <taxon>Saprospiraceae</taxon>
        <taxon>Membranihabitans</taxon>
    </lineage>
</organism>
<dbReference type="InterPro" id="IPR024607">
    <property type="entry name" value="Sulfatase_CS"/>
</dbReference>
<evidence type="ECO:0000256" key="4">
    <source>
        <dbReference type="ARBA" id="ARBA00022837"/>
    </source>
</evidence>
<reference evidence="7" key="1">
    <citation type="submission" date="2021-06" db="EMBL/GenBank/DDBJ databases">
        <title>44 bacteria genomes isolated from Dapeng, Shenzhen.</title>
        <authorList>
            <person name="Zheng W."/>
            <person name="Yu S."/>
            <person name="Huang Y."/>
        </authorList>
    </citation>
    <scope>NUCLEOTIDE SEQUENCE</scope>
    <source>
        <strain evidence="7">DP5N28-2</strain>
    </source>
</reference>
<evidence type="ECO:0000256" key="2">
    <source>
        <dbReference type="ARBA" id="ARBA00022723"/>
    </source>
</evidence>
<sequence length="487" mass="54610">MIKTLPFITGLLFCIIVMSCPATSDHPSLQNKRPNIILMMSDDQGWGDVGYLGHPHLRTPHLDQMAAEGVRFNRFYAASAVCSPTRGSVLTGRHPLRYGICYANCGHLLPEEITLAEMVQDIGYRTGHFGKWHLGTLTRTVRDANRGGRPEHYKHYAPPWEHGFDVCFSTESKVPTWDPMITPDRLAGDVSAGLEQGAYFGTAYWTRQGADGPGEKVTVNLLGDDSRVIMDRVLPFIAQSVKENVPFLSVVWFHTPHLPVLTGKGYRAMYSKFSDDQQHYYGTITAMDEQIGRLRMHLKKLGIADNTLLFFTSDNGPEGQKVEGRKQGITNGLRGRKRSLHEGGIRVPGLMVWPGHIAGGQVIDVPCYTSDYFPTIAALLDINTTEYQRPYDGIDLQKVLSNPEMTRHLPFRIENQAALIGNRYKIYSKDDGHSFEMYDLVNDFSETSDVASKHPAEFQALKAQWQTWKTSQEKSAQGLDYPTIGDQ</sequence>
<dbReference type="Pfam" id="PF00884">
    <property type="entry name" value="Sulfatase"/>
    <property type="match status" value="1"/>
</dbReference>
<dbReference type="Gene3D" id="3.30.1120.10">
    <property type="match status" value="1"/>
</dbReference>
<dbReference type="GO" id="GO:0004065">
    <property type="term" value="F:arylsulfatase activity"/>
    <property type="evidence" value="ECO:0007669"/>
    <property type="project" value="TreeGrafter"/>
</dbReference>
<comment type="similarity">
    <text evidence="1">Belongs to the sulfatase family.</text>
</comment>
<protein>
    <submittedName>
        <fullName evidence="7">Sulfatase-like hydrolase/transferase</fullName>
    </submittedName>
</protein>
<accession>A0A953HZM6</accession>
<keyword evidence="8" id="KW-1185">Reference proteome</keyword>
<dbReference type="PROSITE" id="PS51257">
    <property type="entry name" value="PROKAR_LIPOPROTEIN"/>
    <property type="match status" value="1"/>
</dbReference>
<dbReference type="InterPro" id="IPR000917">
    <property type="entry name" value="Sulfatase_N"/>
</dbReference>
<proteinExistence type="inferred from homology"/>
<feature type="domain" description="Sulfatase N-terminal" evidence="6">
    <location>
        <begin position="34"/>
        <end position="382"/>
    </location>
</feature>
<evidence type="ECO:0000256" key="1">
    <source>
        <dbReference type="ARBA" id="ARBA00008779"/>
    </source>
</evidence>
<feature type="chain" id="PRO_5037844019" evidence="5">
    <location>
        <begin position="25"/>
        <end position="487"/>
    </location>
</feature>
<keyword evidence="2" id="KW-0479">Metal-binding</keyword>
<evidence type="ECO:0000256" key="5">
    <source>
        <dbReference type="SAM" id="SignalP"/>
    </source>
</evidence>
<keyword evidence="5" id="KW-0732">Signal</keyword>
<evidence type="ECO:0000313" key="8">
    <source>
        <dbReference type="Proteomes" id="UP000753961"/>
    </source>
</evidence>
<comment type="caution">
    <text evidence="7">The sequence shown here is derived from an EMBL/GenBank/DDBJ whole genome shotgun (WGS) entry which is preliminary data.</text>
</comment>
<evidence type="ECO:0000313" key="7">
    <source>
        <dbReference type="EMBL" id="MBY5958622.1"/>
    </source>
</evidence>
<dbReference type="GO" id="GO:0046872">
    <property type="term" value="F:metal ion binding"/>
    <property type="evidence" value="ECO:0007669"/>
    <property type="project" value="UniProtKB-KW"/>
</dbReference>
<feature type="signal peptide" evidence="5">
    <location>
        <begin position="1"/>
        <end position="24"/>
    </location>
</feature>